<dbReference type="AlphaFoldDB" id="A0A8X6LVY6"/>
<comment type="caution">
    <text evidence="1">The sequence shown here is derived from an EMBL/GenBank/DDBJ whole genome shotgun (WGS) entry which is preliminary data.</text>
</comment>
<name>A0A8X6LVY6_TRICU</name>
<keyword evidence="2" id="KW-1185">Reference proteome</keyword>
<protein>
    <submittedName>
        <fullName evidence="1">Uncharacterized protein</fullName>
    </submittedName>
</protein>
<reference evidence="1" key="1">
    <citation type="submission" date="2020-07" db="EMBL/GenBank/DDBJ databases">
        <title>Multicomponent nature underlies the extraordinary mechanical properties of spider dragline silk.</title>
        <authorList>
            <person name="Kono N."/>
            <person name="Nakamura H."/>
            <person name="Mori M."/>
            <person name="Yoshida Y."/>
            <person name="Ohtoshi R."/>
            <person name="Malay A.D."/>
            <person name="Moran D.A.P."/>
            <person name="Tomita M."/>
            <person name="Numata K."/>
            <person name="Arakawa K."/>
        </authorList>
    </citation>
    <scope>NUCLEOTIDE SEQUENCE</scope>
</reference>
<dbReference type="EMBL" id="BMAO01028365">
    <property type="protein sequence ID" value="GFR24010.1"/>
    <property type="molecule type" value="Genomic_DNA"/>
</dbReference>
<organism evidence="1 2">
    <name type="scientific">Trichonephila clavata</name>
    <name type="common">Joro spider</name>
    <name type="synonym">Nephila clavata</name>
    <dbReference type="NCBI Taxonomy" id="2740835"/>
    <lineage>
        <taxon>Eukaryota</taxon>
        <taxon>Metazoa</taxon>
        <taxon>Ecdysozoa</taxon>
        <taxon>Arthropoda</taxon>
        <taxon>Chelicerata</taxon>
        <taxon>Arachnida</taxon>
        <taxon>Araneae</taxon>
        <taxon>Araneomorphae</taxon>
        <taxon>Entelegynae</taxon>
        <taxon>Araneoidea</taxon>
        <taxon>Nephilidae</taxon>
        <taxon>Trichonephila</taxon>
    </lineage>
</organism>
<sequence length="91" mass="10765">MDVNQSSKCYLGSAHSVIDDNRNFRFSDVIANMADVVITIHTFHRWISIYQFIQASMTSGMHLHFQARRIKWKRQQNQSNLMTELHLNVER</sequence>
<evidence type="ECO:0000313" key="1">
    <source>
        <dbReference type="EMBL" id="GFR24010.1"/>
    </source>
</evidence>
<proteinExistence type="predicted"/>
<gene>
    <name evidence="1" type="ORF">TNCT_357001</name>
</gene>
<dbReference type="Proteomes" id="UP000887116">
    <property type="component" value="Unassembled WGS sequence"/>
</dbReference>
<dbReference type="OrthoDB" id="10374083at2759"/>
<accession>A0A8X6LVY6</accession>
<evidence type="ECO:0000313" key="2">
    <source>
        <dbReference type="Proteomes" id="UP000887116"/>
    </source>
</evidence>